<feature type="region of interest" description="Disordered" evidence="8">
    <location>
        <begin position="453"/>
        <end position="472"/>
    </location>
</feature>
<dbReference type="SUPFAM" id="SSF56235">
    <property type="entry name" value="N-terminal nucleophile aminohydrolases (Ntn hydrolases)"/>
    <property type="match status" value="1"/>
</dbReference>
<dbReference type="SMART" id="SM00320">
    <property type="entry name" value="WD40"/>
    <property type="match status" value="7"/>
</dbReference>
<dbReference type="InterPro" id="IPR015943">
    <property type="entry name" value="WD40/YVTN_repeat-like_dom_sf"/>
</dbReference>
<keyword evidence="3" id="KW-0479">Metal-binding</keyword>
<dbReference type="GO" id="GO:0008233">
    <property type="term" value="F:peptidase activity"/>
    <property type="evidence" value="ECO:0007669"/>
    <property type="project" value="UniProtKB-KW"/>
</dbReference>
<dbReference type="InParanoid" id="A0A2P6MRS1"/>
<dbReference type="SUPFAM" id="SSF50978">
    <property type="entry name" value="WD40 repeat-like"/>
    <property type="match status" value="1"/>
</dbReference>
<keyword evidence="6" id="KW-0315">Glutamine amidotransferase</keyword>
<dbReference type="InterPro" id="IPR002933">
    <property type="entry name" value="Peptidase_M20"/>
</dbReference>
<dbReference type="Gene3D" id="3.40.630.10">
    <property type="entry name" value="Zn peptidases"/>
    <property type="match status" value="1"/>
</dbReference>
<dbReference type="PROSITE" id="PS00678">
    <property type="entry name" value="WD_REPEATS_1"/>
    <property type="match status" value="2"/>
</dbReference>
<keyword evidence="9" id="KW-0472">Membrane</keyword>
<keyword evidence="2" id="KW-0645">Protease</keyword>
<keyword evidence="5" id="KW-0378">Hydrolase</keyword>
<evidence type="ECO:0000256" key="8">
    <source>
        <dbReference type="SAM" id="MobiDB-lite"/>
    </source>
</evidence>
<name>A0A2P6MRS1_9EUKA</name>
<feature type="repeat" description="WD" evidence="7">
    <location>
        <begin position="480"/>
        <end position="519"/>
    </location>
</feature>
<evidence type="ECO:0000259" key="10">
    <source>
        <dbReference type="PROSITE" id="PS51278"/>
    </source>
</evidence>
<evidence type="ECO:0000256" key="3">
    <source>
        <dbReference type="ARBA" id="ARBA00022723"/>
    </source>
</evidence>
<dbReference type="Pfam" id="PF00400">
    <property type="entry name" value="WD40"/>
    <property type="match status" value="5"/>
</dbReference>
<evidence type="ECO:0000256" key="7">
    <source>
        <dbReference type="PROSITE-ProRule" id="PRU00221"/>
    </source>
</evidence>
<sequence>MADEIASPLKEVDRYCFHPPAGLRIGLVGDVVRFAAMFASLAIWISFILPFIFQNQKRRGLCRTSHEPWLQTLPRTSDKVFYCPAGIGSLGNPDLSRGVWFIFLVPILKRVTPATPYAPQALSLLYSLKCQPPQHRNGCRCDDEIIMADLLTYPTRSIITQSYASRERLQGNTNGDGFGVGWYPPDDASGEQSGTPCVYTSVTPAWNNMNLSRLAKTISSRLIVAHVRAAIPGMMVTESNCHPFQYGRYLFMHNGNISDFRKISRKAREGLSDDVYNNIQGNTDSELMFALFLNQIENMDRQYTPEELAEKLVRVLDHVVKLTREVSAQEPSLLNLAVTDGMSVVATRYVDKPDATPATLYYSSGTKFMSDSEQEYHMYHLEKKSRTGIISSEPLTDSPGDWMPVPTNHLIMIRPDMTVLLHPINDSDGSLSIRVESTSSALSSIYNDIDMKTGHVEEKQEEDGERSADEERSLSYVHELTGHTGRVVSMTIYNQLLFTASTDRTIKVWDITSYRCIKTLCKHTGTIFSLVIHDKLLFSAGSDSDVKVWDLDKLEWITTIQQGGGLSKGGIFSMAVHGRFLFTGHQDTTIKRTDIGPFGDREKVKVIPGHRGYVFSLLVHKNSRGEDILFSGSGDRTIRAHDISREICTHSLNGHQAGITCITSSPSSPFLYSADTNGTVKARILAGKFTRLTVKKVWDVDTMNCTRTLKAHDSHLLSMCLSPDSLITSSERSIKIWNRDNWICRGALKEESSHSMIYNADTNGYIFSSGAHVKFWNDSQPKSNGRVNDGQQIHSEPAQEVKIQSQRNMLDVLSTFISMRTVSTDPNLKSECWKGAKYLYSILQNIVSTDPNLKSECWKGAKYLYSILQNIGAEVKLVQAKDKESKNPIVIGRLGSNPDNPTVTIYGHYDVVPANQKEGWDTDPFVLTGRDGYYYGRGVTDDKGPIVATVAAVKELQMEDLLNVNVIFLYEGEEEADSEGFRESVLDNLQLFEGTSVVLIMNTLWLGDSRPCLIYGMRGVIDMEISISGPNRDLHTGIDGGAFHEPFHELTHLLSQLVDGHGNIKIPSFMDDVLQIDTEEEKLFSQLDFDMNAYKTSKGVRDLKADNVSDLCRKRWCSPSLSVVHIRSSGGGSSVISNRVTGRICLRLVPSQSICNIIRLTTEYIQDKFAALNSCNQVEIEALHTGDMWLGDRSNRYYQMAAKCLQQEWGIAPMFVREGGTIPVTPFLEKTLMAPALHLPIGQGSDRAHLENERIRLENLYKGKEVLKRFLVELKRTQGKK</sequence>
<dbReference type="PROSITE" id="PS51278">
    <property type="entry name" value="GATASE_TYPE_2"/>
    <property type="match status" value="1"/>
</dbReference>
<dbReference type="STRING" id="1890364.A0A2P6MRS1"/>
<dbReference type="InterPro" id="IPR017932">
    <property type="entry name" value="GATase_2_dom"/>
</dbReference>
<keyword evidence="9" id="KW-1133">Transmembrane helix</keyword>
<dbReference type="InterPro" id="IPR001680">
    <property type="entry name" value="WD40_rpt"/>
</dbReference>
<dbReference type="CDD" id="cd00200">
    <property type="entry name" value="WD40"/>
    <property type="match status" value="1"/>
</dbReference>
<evidence type="ECO:0000256" key="2">
    <source>
        <dbReference type="ARBA" id="ARBA00022670"/>
    </source>
</evidence>
<keyword evidence="9" id="KW-0812">Transmembrane</keyword>
<keyword evidence="1 7" id="KW-0853">WD repeat</keyword>
<dbReference type="PROSITE" id="PS50294">
    <property type="entry name" value="WD_REPEATS_REGION"/>
    <property type="match status" value="2"/>
</dbReference>
<evidence type="ECO:0000256" key="1">
    <source>
        <dbReference type="ARBA" id="ARBA00022574"/>
    </source>
</evidence>
<dbReference type="OrthoDB" id="14446at2759"/>
<evidence type="ECO:0000313" key="12">
    <source>
        <dbReference type="Proteomes" id="UP000241769"/>
    </source>
</evidence>
<dbReference type="InterPro" id="IPR051458">
    <property type="entry name" value="Cyt/Met_Dipeptidase"/>
</dbReference>
<dbReference type="Gene3D" id="3.60.20.10">
    <property type="entry name" value="Glutamine Phosphoribosylpyrophosphate, subunit 1, domain 1"/>
    <property type="match status" value="1"/>
</dbReference>
<dbReference type="PANTHER" id="PTHR43270">
    <property type="entry name" value="BETA-ALA-HIS DIPEPTIDASE"/>
    <property type="match status" value="1"/>
</dbReference>
<dbReference type="Proteomes" id="UP000241769">
    <property type="component" value="Unassembled WGS sequence"/>
</dbReference>
<reference evidence="11 12" key="1">
    <citation type="journal article" date="2018" name="Genome Biol. Evol.">
        <title>Multiple Roots of Fruiting Body Formation in Amoebozoa.</title>
        <authorList>
            <person name="Hillmann F."/>
            <person name="Forbes G."/>
            <person name="Novohradska S."/>
            <person name="Ferling I."/>
            <person name="Riege K."/>
            <person name="Groth M."/>
            <person name="Westermann M."/>
            <person name="Marz M."/>
            <person name="Spaller T."/>
            <person name="Winckler T."/>
            <person name="Schaap P."/>
            <person name="Glockner G."/>
        </authorList>
    </citation>
    <scope>NUCLEOTIDE SEQUENCE [LARGE SCALE GENOMIC DNA]</scope>
    <source>
        <strain evidence="11 12">Jena</strain>
    </source>
</reference>
<dbReference type="GO" id="GO:0006751">
    <property type="term" value="P:glutathione catabolic process"/>
    <property type="evidence" value="ECO:0007669"/>
    <property type="project" value="TreeGrafter"/>
</dbReference>
<keyword evidence="12" id="KW-1185">Reference proteome</keyword>
<dbReference type="SUPFAM" id="SSF53187">
    <property type="entry name" value="Zn-dependent exopeptidases"/>
    <property type="match status" value="1"/>
</dbReference>
<dbReference type="InterPro" id="IPR036322">
    <property type="entry name" value="WD40_repeat_dom_sf"/>
</dbReference>
<gene>
    <name evidence="11" type="ORF">PROFUN_10293</name>
</gene>
<dbReference type="PROSITE" id="PS50082">
    <property type="entry name" value="WD_REPEATS_2"/>
    <property type="match status" value="2"/>
</dbReference>
<accession>A0A2P6MRS1</accession>
<feature type="domain" description="Glutamine amidotransferase type-2" evidence="10">
    <location>
        <begin position="141"/>
        <end position="416"/>
    </location>
</feature>
<comment type="caution">
    <text evidence="11">The sequence shown here is derived from an EMBL/GenBank/DDBJ whole genome shotgun (WGS) entry which is preliminary data.</text>
</comment>
<organism evidence="11 12">
    <name type="scientific">Planoprotostelium fungivorum</name>
    <dbReference type="NCBI Taxonomy" id="1890364"/>
    <lineage>
        <taxon>Eukaryota</taxon>
        <taxon>Amoebozoa</taxon>
        <taxon>Evosea</taxon>
        <taxon>Variosea</taxon>
        <taxon>Cavosteliida</taxon>
        <taxon>Cavosteliaceae</taxon>
        <taxon>Planoprotostelium</taxon>
    </lineage>
</organism>
<dbReference type="EMBL" id="MDYQ01000464">
    <property type="protein sequence ID" value="PRP74395.1"/>
    <property type="molecule type" value="Genomic_DNA"/>
</dbReference>
<dbReference type="Pfam" id="PF13230">
    <property type="entry name" value="GATase_4"/>
    <property type="match status" value="1"/>
</dbReference>
<dbReference type="Gene3D" id="2.130.10.10">
    <property type="entry name" value="YVTN repeat-like/Quinoprotein amine dehydrogenase"/>
    <property type="match status" value="2"/>
</dbReference>
<keyword evidence="4" id="KW-0677">Repeat</keyword>
<dbReference type="CDD" id="cd01908">
    <property type="entry name" value="YafJ"/>
    <property type="match status" value="1"/>
</dbReference>
<feature type="repeat" description="WD" evidence="7">
    <location>
        <begin position="520"/>
        <end position="559"/>
    </location>
</feature>
<evidence type="ECO:0000313" key="11">
    <source>
        <dbReference type="EMBL" id="PRP74395.1"/>
    </source>
</evidence>
<dbReference type="PANTHER" id="PTHR43270:SF8">
    <property type="entry name" value="DI- AND TRIPEPTIDASE DUG2-RELATED"/>
    <property type="match status" value="1"/>
</dbReference>
<dbReference type="InterPro" id="IPR019775">
    <property type="entry name" value="WD40_repeat_CS"/>
</dbReference>
<dbReference type="Pfam" id="PF01546">
    <property type="entry name" value="Peptidase_M20"/>
    <property type="match status" value="1"/>
</dbReference>
<dbReference type="GO" id="GO:0006508">
    <property type="term" value="P:proteolysis"/>
    <property type="evidence" value="ECO:0007669"/>
    <property type="project" value="UniProtKB-KW"/>
</dbReference>
<evidence type="ECO:0000256" key="5">
    <source>
        <dbReference type="ARBA" id="ARBA00022801"/>
    </source>
</evidence>
<dbReference type="GO" id="GO:0046872">
    <property type="term" value="F:metal ion binding"/>
    <property type="evidence" value="ECO:0007669"/>
    <property type="project" value="UniProtKB-KW"/>
</dbReference>
<dbReference type="InterPro" id="IPR026869">
    <property type="entry name" value="EgtC-like"/>
</dbReference>
<protein>
    <recommendedName>
        <fullName evidence="10">Glutamine amidotransferase type-2 domain-containing protein</fullName>
    </recommendedName>
</protein>
<evidence type="ECO:0000256" key="4">
    <source>
        <dbReference type="ARBA" id="ARBA00022737"/>
    </source>
</evidence>
<proteinExistence type="predicted"/>
<evidence type="ECO:0000256" key="9">
    <source>
        <dbReference type="SAM" id="Phobius"/>
    </source>
</evidence>
<dbReference type="Gene3D" id="3.30.70.360">
    <property type="match status" value="1"/>
</dbReference>
<feature type="transmembrane region" description="Helical" evidence="9">
    <location>
        <begin position="34"/>
        <end position="53"/>
    </location>
</feature>
<dbReference type="InterPro" id="IPR029055">
    <property type="entry name" value="Ntn_hydrolases_N"/>
</dbReference>
<evidence type="ECO:0000256" key="6">
    <source>
        <dbReference type="ARBA" id="ARBA00022962"/>
    </source>
</evidence>